<sequence length="451" mass="50900">MGGSPAPAAGSGEASSSTVSELPPLNHDIYAPTGPFLQPKPSGSEYGRPSLLRAGFPLYPSSSHFVERLQIHVTDVLDDFVDDWTEAGDEERESGPFVLFRRNWENLNLHMVQFFWSENAATRIAFYETWTRVCLGHLSPLLPSQEEDDVESIETRRLLLRAVGAVFSVYIIRYTTMLGTRIQTWDRRKRPLVDIEADLHRVLVSLPERISDEGILADEAYLDFAFIFDDLLGTSHDDGSAFHILAPTDLGARRPLITNHLSTRAFTQRQSRPWGTLQEVDGSTRYPLTKSELGRALVRQRLGLEHVVPVQRERKDTPLHGHTDELTSSRHSSKRLRLDLSGVYLTSAHGPQKPKDKAEKELEQSLRRVAEARQGYLDDGDVVRRLLSKQDTTKERSNERASPLSKQESPVSLEDIVEHVQATTGRAIERAYDAFQERQKNSQEDPQRGSS</sequence>
<feature type="region of interest" description="Disordered" evidence="1">
    <location>
        <begin position="387"/>
        <end position="415"/>
    </location>
</feature>
<dbReference type="EMBL" id="KZ819638">
    <property type="protein sequence ID" value="PWN88506.1"/>
    <property type="molecule type" value="Genomic_DNA"/>
</dbReference>
<dbReference type="RefSeq" id="XP_025375704.1">
    <property type="nucleotide sequence ID" value="XM_025518183.1"/>
</dbReference>
<evidence type="ECO:0000256" key="1">
    <source>
        <dbReference type="SAM" id="MobiDB-lite"/>
    </source>
</evidence>
<dbReference type="Proteomes" id="UP000245768">
    <property type="component" value="Unassembled WGS sequence"/>
</dbReference>
<name>A0A316YHF5_9BASI</name>
<feature type="compositionally biased region" description="Low complexity" evidence="1">
    <location>
        <begin position="1"/>
        <end position="17"/>
    </location>
</feature>
<evidence type="ECO:0000313" key="3">
    <source>
        <dbReference type="Proteomes" id="UP000245768"/>
    </source>
</evidence>
<reference evidence="2 3" key="1">
    <citation type="journal article" date="2018" name="Mol. Biol. Evol.">
        <title>Broad Genomic Sampling Reveals a Smut Pathogenic Ancestry of the Fungal Clade Ustilaginomycotina.</title>
        <authorList>
            <person name="Kijpornyongpan T."/>
            <person name="Mondo S.J."/>
            <person name="Barry K."/>
            <person name="Sandor L."/>
            <person name="Lee J."/>
            <person name="Lipzen A."/>
            <person name="Pangilinan J."/>
            <person name="LaButti K."/>
            <person name="Hainaut M."/>
            <person name="Henrissat B."/>
            <person name="Grigoriev I.V."/>
            <person name="Spatafora J.W."/>
            <person name="Aime M.C."/>
        </authorList>
    </citation>
    <scope>NUCLEOTIDE SEQUENCE [LARGE SCALE GENOMIC DNA]</scope>
    <source>
        <strain evidence="2 3">MCA 4198</strain>
    </source>
</reference>
<feature type="region of interest" description="Disordered" evidence="1">
    <location>
        <begin position="1"/>
        <end position="24"/>
    </location>
</feature>
<proteinExistence type="predicted"/>
<dbReference type="AlphaFoldDB" id="A0A316YHF5"/>
<feature type="compositionally biased region" description="Basic and acidic residues" evidence="1">
    <location>
        <begin position="311"/>
        <end position="328"/>
    </location>
</feature>
<organism evidence="2 3">
    <name type="scientific">Acaromyces ingoldii</name>
    <dbReference type="NCBI Taxonomy" id="215250"/>
    <lineage>
        <taxon>Eukaryota</taxon>
        <taxon>Fungi</taxon>
        <taxon>Dikarya</taxon>
        <taxon>Basidiomycota</taxon>
        <taxon>Ustilaginomycotina</taxon>
        <taxon>Exobasidiomycetes</taxon>
        <taxon>Exobasidiales</taxon>
        <taxon>Cryptobasidiaceae</taxon>
        <taxon>Acaromyces</taxon>
    </lineage>
</organism>
<feature type="region of interest" description="Disordered" evidence="1">
    <location>
        <begin position="311"/>
        <end position="334"/>
    </location>
</feature>
<feature type="region of interest" description="Disordered" evidence="1">
    <location>
        <begin position="432"/>
        <end position="451"/>
    </location>
</feature>
<dbReference type="GeneID" id="37040099"/>
<accession>A0A316YHF5</accession>
<evidence type="ECO:0000313" key="2">
    <source>
        <dbReference type="EMBL" id="PWN88506.1"/>
    </source>
</evidence>
<protein>
    <submittedName>
        <fullName evidence="2">Uncharacterized protein</fullName>
    </submittedName>
</protein>
<keyword evidence="3" id="KW-1185">Reference proteome</keyword>
<dbReference type="InParanoid" id="A0A316YHF5"/>
<gene>
    <name evidence="2" type="ORF">FA10DRAFT_165031</name>
</gene>